<comment type="caution">
    <text evidence="6">The sequence shown here is derived from an EMBL/GenBank/DDBJ whole genome shotgun (WGS) entry which is preliminary data.</text>
</comment>
<evidence type="ECO:0000313" key="7">
    <source>
        <dbReference type="Proteomes" id="UP000622687"/>
    </source>
</evidence>
<dbReference type="RefSeq" id="WP_211144686.1">
    <property type="nucleotide sequence ID" value="NZ_JAEEGB010000041.1"/>
</dbReference>
<dbReference type="EMBL" id="JAEEGB010000041">
    <property type="protein sequence ID" value="MBI6875333.1"/>
    <property type="molecule type" value="Genomic_DNA"/>
</dbReference>
<dbReference type="InterPro" id="IPR006143">
    <property type="entry name" value="RND_pump_MFP"/>
</dbReference>
<dbReference type="SUPFAM" id="SSF111369">
    <property type="entry name" value="HlyD-like secretion proteins"/>
    <property type="match status" value="2"/>
</dbReference>
<proteinExistence type="inferred from homology"/>
<dbReference type="InterPro" id="IPR058792">
    <property type="entry name" value="Beta-barrel_RND_2"/>
</dbReference>
<dbReference type="Pfam" id="PF25917">
    <property type="entry name" value="BSH_RND"/>
    <property type="match status" value="1"/>
</dbReference>
<evidence type="ECO:0000313" key="6">
    <source>
        <dbReference type="EMBL" id="MBI6875333.1"/>
    </source>
</evidence>
<feature type="domain" description="CusB-like beta-barrel" evidence="4">
    <location>
        <begin position="276"/>
        <end position="349"/>
    </location>
</feature>
<evidence type="ECO:0000256" key="1">
    <source>
        <dbReference type="ARBA" id="ARBA00009477"/>
    </source>
</evidence>
<keyword evidence="7" id="KW-1185">Reference proteome</keyword>
<dbReference type="GO" id="GO:0015562">
    <property type="term" value="F:efflux transmembrane transporter activity"/>
    <property type="evidence" value="ECO:0007669"/>
    <property type="project" value="TreeGrafter"/>
</dbReference>
<dbReference type="Pfam" id="PF25989">
    <property type="entry name" value="YknX_C"/>
    <property type="match status" value="1"/>
</dbReference>
<comment type="similarity">
    <text evidence="1">Belongs to the membrane fusion protein (MFP) (TC 8.A.1) family.</text>
</comment>
<feature type="domain" description="YknX-like C-terminal permuted SH3-like" evidence="5">
    <location>
        <begin position="355"/>
        <end position="421"/>
    </location>
</feature>
<name>A0A934I2Y8_9CLOT</name>
<dbReference type="InterPro" id="IPR058625">
    <property type="entry name" value="MdtA-like_BSH"/>
</dbReference>
<keyword evidence="2" id="KW-0175">Coiled coil</keyword>
<dbReference type="Gene3D" id="2.40.50.100">
    <property type="match status" value="1"/>
</dbReference>
<reference evidence="6" key="1">
    <citation type="submission" date="2020-12" db="EMBL/GenBank/DDBJ databases">
        <title>Clostridium thailandense sp. nov., a novel acetogenic bacterium isolated from peat land soil in Thailand.</title>
        <authorList>
            <person name="Chaikitkaew S."/>
            <person name="Birkeland N.K."/>
        </authorList>
    </citation>
    <scope>NUCLEOTIDE SEQUENCE</scope>
    <source>
        <strain evidence="6">DSM 17425</strain>
    </source>
</reference>
<feature type="coiled-coil region" evidence="2">
    <location>
        <begin position="109"/>
        <end position="169"/>
    </location>
</feature>
<feature type="domain" description="Multidrug resistance protein MdtA-like barrel-sandwich hybrid" evidence="3">
    <location>
        <begin position="76"/>
        <end position="260"/>
    </location>
</feature>
<dbReference type="Gene3D" id="2.40.30.170">
    <property type="match status" value="1"/>
</dbReference>
<dbReference type="GO" id="GO:1990281">
    <property type="term" value="C:efflux pump complex"/>
    <property type="evidence" value="ECO:0007669"/>
    <property type="project" value="TreeGrafter"/>
</dbReference>
<gene>
    <name evidence="6" type="ORF">I6U51_21910</name>
</gene>
<evidence type="ECO:0000256" key="2">
    <source>
        <dbReference type="SAM" id="Coils"/>
    </source>
</evidence>
<dbReference type="Pfam" id="PF25954">
    <property type="entry name" value="Beta-barrel_RND_2"/>
    <property type="match status" value="1"/>
</dbReference>
<accession>A0A934I2Y8</accession>
<evidence type="ECO:0000259" key="4">
    <source>
        <dbReference type="Pfam" id="PF25954"/>
    </source>
</evidence>
<dbReference type="AlphaFoldDB" id="A0A934I2Y8"/>
<organism evidence="6 7">
    <name type="scientific">Clostridium aciditolerans</name>
    <dbReference type="NCBI Taxonomy" id="339861"/>
    <lineage>
        <taxon>Bacteria</taxon>
        <taxon>Bacillati</taxon>
        <taxon>Bacillota</taxon>
        <taxon>Clostridia</taxon>
        <taxon>Eubacteriales</taxon>
        <taxon>Clostridiaceae</taxon>
        <taxon>Clostridium</taxon>
    </lineage>
</organism>
<dbReference type="InterPro" id="IPR058637">
    <property type="entry name" value="YknX-like_C"/>
</dbReference>
<evidence type="ECO:0000259" key="3">
    <source>
        <dbReference type="Pfam" id="PF25917"/>
    </source>
</evidence>
<sequence>MNFKGISIKKIKKKKVISILVLILVVVFAFQGIRSLKKNKGIEAKEEIRNVKTQKIKLGSISAEVEFPGNLKAKTQVAVFPKTGGRVASVNVNVGDKVTAGQLLYTLDTAELEANLQAQQAGLQAASANLEKTSDSGLAQQVSQAEQSLQKAQVRFNDVKDNYDKMQKLYAAGAIAKKELDDAKTQYDNASIDLNADQTNLNLLLDKIGPQNTKAAAAQVAQSQAGVNSVQIQINNAKITSPISGIVAAKDVEVGQMAGGQSGSVTVIDSTSVTAEITVPDKMLGRLQVGQSIPVVVSALENKEMPGVIETISPEANSKDNSYIVKIKVDNANGEIKSGMFAKVSLQAESKDNVLIVPNQAIKIENGVNYIYTVENGKIKKVSVNTGISNNKFTEVSGNIKENNDIITEGQSILADGEKVNIVK</sequence>
<dbReference type="PANTHER" id="PTHR30469">
    <property type="entry name" value="MULTIDRUG RESISTANCE PROTEIN MDTA"/>
    <property type="match status" value="1"/>
</dbReference>
<dbReference type="Proteomes" id="UP000622687">
    <property type="component" value="Unassembled WGS sequence"/>
</dbReference>
<evidence type="ECO:0000259" key="5">
    <source>
        <dbReference type="Pfam" id="PF25989"/>
    </source>
</evidence>
<dbReference type="Gene3D" id="2.40.420.20">
    <property type="match status" value="1"/>
</dbReference>
<dbReference type="Gene3D" id="1.10.287.470">
    <property type="entry name" value="Helix hairpin bin"/>
    <property type="match status" value="2"/>
</dbReference>
<protein>
    <submittedName>
        <fullName evidence="6">Efflux RND transporter periplasmic adaptor subunit</fullName>
    </submittedName>
</protein>
<dbReference type="NCBIfam" id="TIGR01730">
    <property type="entry name" value="RND_mfp"/>
    <property type="match status" value="1"/>
</dbReference>